<evidence type="ECO:0000256" key="1">
    <source>
        <dbReference type="ARBA" id="ARBA00006672"/>
    </source>
</evidence>
<evidence type="ECO:0000313" key="8">
    <source>
        <dbReference type="EMBL" id="GFT03129.1"/>
    </source>
</evidence>
<dbReference type="OrthoDB" id="6428517at2759"/>
<dbReference type="GO" id="GO:0043027">
    <property type="term" value="F:cysteine-type endopeptidase inhibitor activity involved in apoptotic process"/>
    <property type="evidence" value="ECO:0007669"/>
    <property type="project" value="TreeGrafter"/>
</dbReference>
<gene>
    <name evidence="8" type="primary">BIRC3</name>
    <name evidence="8" type="ORF">NPIL_305341</name>
</gene>
<dbReference type="InterPro" id="IPR001841">
    <property type="entry name" value="Znf_RING"/>
</dbReference>
<dbReference type="FunFam" id="1.10.1170.10:FF:000002">
    <property type="entry name" value="Baculoviral IAP repeat containing 7"/>
    <property type="match status" value="1"/>
</dbReference>
<dbReference type="SMART" id="SM00238">
    <property type="entry name" value="BIR"/>
    <property type="match status" value="3"/>
</dbReference>
<evidence type="ECO:0000256" key="6">
    <source>
        <dbReference type="PROSITE-ProRule" id="PRU00175"/>
    </source>
</evidence>
<dbReference type="Pfam" id="PF13920">
    <property type="entry name" value="zf-C3HC4_3"/>
    <property type="match status" value="1"/>
</dbReference>
<organism evidence="8 9">
    <name type="scientific">Nephila pilipes</name>
    <name type="common">Giant wood spider</name>
    <name type="synonym">Nephila maculata</name>
    <dbReference type="NCBI Taxonomy" id="299642"/>
    <lineage>
        <taxon>Eukaryota</taxon>
        <taxon>Metazoa</taxon>
        <taxon>Ecdysozoa</taxon>
        <taxon>Arthropoda</taxon>
        <taxon>Chelicerata</taxon>
        <taxon>Arachnida</taxon>
        <taxon>Araneae</taxon>
        <taxon>Araneomorphae</taxon>
        <taxon>Entelegynae</taxon>
        <taxon>Araneoidea</taxon>
        <taxon>Nephilidae</taxon>
        <taxon>Nephila</taxon>
    </lineage>
</organism>
<dbReference type="InterPro" id="IPR001370">
    <property type="entry name" value="BIR_rpt"/>
</dbReference>
<dbReference type="PROSITE" id="PS01282">
    <property type="entry name" value="BIR_REPEAT_1"/>
    <property type="match status" value="1"/>
</dbReference>
<evidence type="ECO:0000313" key="9">
    <source>
        <dbReference type="Proteomes" id="UP000887013"/>
    </source>
</evidence>
<comment type="similarity">
    <text evidence="1">Belongs to the IAP family.</text>
</comment>
<keyword evidence="9" id="KW-1185">Reference proteome</keyword>
<evidence type="ECO:0000256" key="4">
    <source>
        <dbReference type="ARBA" id="ARBA00022771"/>
    </source>
</evidence>
<dbReference type="Gene3D" id="1.10.1170.10">
    <property type="entry name" value="Inhibitor Of Apoptosis Protein (2mihbC-IAP-1), Chain A"/>
    <property type="match status" value="3"/>
</dbReference>
<dbReference type="Gene3D" id="1.10.8.10">
    <property type="entry name" value="DNA helicase RuvA subunit, C-terminal domain"/>
    <property type="match status" value="1"/>
</dbReference>
<dbReference type="AlphaFoldDB" id="A0A8X6TFD1"/>
<dbReference type="InterPro" id="IPR013083">
    <property type="entry name" value="Znf_RING/FYVE/PHD"/>
</dbReference>
<dbReference type="SUPFAM" id="SSF57924">
    <property type="entry name" value="Inhibitor of apoptosis (IAP) repeat"/>
    <property type="match status" value="3"/>
</dbReference>
<dbReference type="EMBL" id="BMAW01102198">
    <property type="protein sequence ID" value="GFT03129.1"/>
    <property type="molecule type" value="Genomic_DNA"/>
</dbReference>
<comment type="caution">
    <text evidence="8">The sequence shown here is derived from an EMBL/GenBank/DDBJ whole genome shotgun (WGS) entry which is preliminary data.</text>
</comment>
<dbReference type="GO" id="GO:0043066">
    <property type="term" value="P:negative regulation of apoptotic process"/>
    <property type="evidence" value="ECO:0007669"/>
    <property type="project" value="TreeGrafter"/>
</dbReference>
<dbReference type="PROSITE" id="PS50143">
    <property type="entry name" value="BIR_REPEAT_2"/>
    <property type="match status" value="3"/>
</dbReference>
<feature type="domain" description="RING-type" evidence="7">
    <location>
        <begin position="509"/>
        <end position="544"/>
    </location>
</feature>
<dbReference type="GO" id="GO:0031398">
    <property type="term" value="P:positive regulation of protein ubiquitination"/>
    <property type="evidence" value="ECO:0007669"/>
    <property type="project" value="TreeGrafter"/>
</dbReference>
<keyword evidence="4 6" id="KW-0863">Zinc-finger</keyword>
<dbReference type="GO" id="GO:0061630">
    <property type="term" value="F:ubiquitin protein ligase activity"/>
    <property type="evidence" value="ECO:0007669"/>
    <property type="project" value="TreeGrafter"/>
</dbReference>
<keyword evidence="5" id="KW-0862">Zinc</keyword>
<evidence type="ECO:0000256" key="3">
    <source>
        <dbReference type="ARBA" id="ARBA00022723"/>
    </source>
</evidence>
<dbReference type="PANTHER" id="PTHR10044:SF139">
    <property type="entry name" value="DEATH-ASSOCIATED INHIBITOR OF APOPTOSIS 2"/>
    <property type="match status" value="1"/>
</dbReference>
<dbReference type="CDD" id="cd00022">
    <property type="entry name" value="BIR"/>
    <property type="match status" value="3"/>
</dbReference>
<dbReference type="Proteomes" id="UP000887013">
    <property type="component" value="Unassembled WGS sequence"/>
</dbReference>
<reference evidence="8" key="1">
    <citation type="submission" date="2020-08" db="EMBL/GenBank/DDBJ databases">
        <title>Multicomponent nature underlies the extraordinary mechanical properties of spider dragline silk.</title>
        <authorList>
            <person name="Kono N."/>
            <person name="Nakamura H."/>
            <person name="Mori M."/>
            <person name="Yoshida Y."/>
            <person name="Ohtoshi R."/>
            <person name="Malay A.D."/>
            <person name="Moran D.A.P."/>
            <person name="Tomita M."/>
            <person name="Numata K."/>
            <person name="Arakawa K."/>
        </authorList>
    </citation>
    <scope>NUCLEOTIDE SEQUENCE</scope>
</reference>
<proteinExistence type="inferred from homology"/>
<dbReference type="FunFam" id="1.10.1170.10:FF:000003">
    <property type="entry name" value="E3 ubiquitin-protein ligase XIAP"/>
    <property type="match status" value="1"/>
</dbReference>
<evidence type="ECO:0000256" key="5">
    <source>
        <dbReference type="ARBA" id="ARBA00022833"/>
    </source>
</evidence>
<name>A0A8X6TFD1_NEPPI</name>
<dbReference type="SMART" id="SM00184">
    <property type="entry name" value="RING"/>
    <property type="match status" value="1"/>
</dbReference>
<evidence type="ECO:0000256" key="2">
    <source>
        <dbReference type="ARBA" id="ARBA00022703"/>
    </source>
</evidence>
<dbReference type="Pfam" id="PF00653">
    <property type="entry name" value="BIR"/>
    <property type="match status" value="3"/>
</dbReference>
<sequence length="556" mass="63085">MINKERIIHSCPQRSNIETELCEVLDYSREEERIKSFKSWEVHYPVDPNRLAKAGFYYIGNEDEVVCFSCHGHIKNWNFGDVVFKKHSDLFPNCDFVNNRSNNVPIIHSNKPQSNFENKQKKIVPTQSTILSQKINAVDYDKMKLVQERIETFSANWPLPNMDVRKIAEAGFFYLGIKDKVQCPFCKGILSNWEIGDDPLTEHNNHFPLCDYISSFVADARLKKAIQIHSEDLCGNMKKSINSSMSNNVKENQEQMCLEKLGIHMHGNPANPQQACYDSRLRSFSAWPNTAPVSKEDLAKAGFFSIGIGDFVKCFHCNGGLQSWEPGDDPWIEHARWFGHCDFVRLNKGEDFISLQTHQHPSMQYKPDNLQHSLLDLSSKLLMDKVDEAMESSIVKQVLETEVFQSCIIRATILCQIKETGSSFSTTDELCIAASCLKDEMRNEPSKMNNYKASDLNVVLRKCTIGSDHNSDNVECAETALKQPALVLPKLSRKLEVVETSLSTDRCLCKICMDKEVSVVFLPCSHLLACTECAPALKSCPMCRQTIQAIVKAYLP</sequence>
<dbReference type="GO" id="GO:0005737">
    <property type="term" value="C:cytoplasm"/>
    <property type="evidence" value="ECO:0007669"/>
    <property type="project" value="TreeGrafter"/>
</dbReference>
<dbReference type="GO" id="GO:0005634">
    <property type="term" value="C:nucleus"/>
    <property type="evidence" value="ECO:0007669"/>
    <property type="project" value="TreeGrafter"/>
</dbReference>
<protein>
    <submittedName>
        <fullName evidence="8">Baculoviral IAP repeat-containing protein 3</fullName>
    </submittedName>
</protein>
<dbReference type="GO" id="GO:0051726">
    <property type="term" value="P:regulation of cell cycle"/>
    <property type="evidence" value="ECO:0007669"/>
    <property type="project" value="TreeGrafter"/>
</dbReference>
<evidence type="ECO:0000259" key="7">
    <source>
        <dbReference type="PROSITE" id="PS50089"/>
    </source>
</evidence>
<dbReference type="Gene3D" id="3.30.40.10">
    <property type="entry name" value="Zinc/RING finger domain, C3HC4 (zinc finger)"/>
    <property type="match status" value="1"/>
</dbReference>
<dbReference type="InterPro" id="IPR050784">
    <property type="entry name" value="IAP"/>
</dbReference>
<dbReference type="PANTHER" id="PTHR10044">
    <property type="entry name" value="INHIBITOR OF APOPTOSIS"/>
    <property type="match status" value="1"/>
</dbReference>
<accession>A0A8X6TFD1</accession>
<dbReference type="PROSITE" id="PS50089">
    <property type="entry name" value="ZF_RING_2"/>
    <property type="match status" value="1"/>
</dbReference>
<dbReference type="GO" id="GO:0008270">
    <property type="term" value="F:zinc ion binding"/>
    <property type="evidence" value="ECO:0007669"/>
    <property type="project" value="UniProtKB-KW"/>
</dbReference>
<keyword evidence="2" id="KW-0053">Apoptosis</keyword>
<dbReference type="GO" id="GO:0006915">
    <property type="term" value="P:apoptotic process"/>
    <property type="evidence" value="ECO:0007669"/>
    <property type="project" value="UniProtKB-KW"/>
</dbReference>
<keyword evidence="3" id="KW-0479">Metal-binding</keyword>